<dbReference type="PANTHER" id="PTHR45033:SF1">
    <property type="entry name" value="OXIDOREDUCTASE (EUROFUNG)"/>
    <property type="match status" value="1"/>
</dbReference>
<dbReference type="AlphaFoldDB" id="A0A225AWY5"/>
<keyword evidence="3" id="KW-1185">Reference proteome</keyword>
<comment type="caution">
    <text evidence="2">The sequence shown here is derived from an EMBL/GenBank/DDBJ whole genome shotgun (WGS) entry which is preliminary data.</text>
</comment>
<dbReference type="OrthoDB" id="3509362at2759"/>
<dbReference type="InterPro" id="IPR013149">
    <property type="entry name" value="ADH-like_C"/>
</dbReference>
<dbReference type="SUPFAM" id="SSF50129">
    <property type="entry name" value="GroES-like"/>
    <property type="match status" value="1"/>
</dbReference>
<dbReference type="InterPro" id="IPR036291">
    <property type="entry name" value="NAD(P)-bd_dom_sf"/>
</dbReference>
<name>A0A225AWY5_TALAT</name>
<reference evidence="2 3" key="1">
    <citation type="submission" date="2015-06" db="EMBL/GenBank/DDBJ databases">
        <title>Talaromyces atroroseus IBT 11181 draft genome.</title>
        <authorList>
            <person name="Rasmussen K.B."/>
            <person name="Rasmussen S."/>
            <person name="Petersen B."/>
            <person name="Sicheritz-Ponten T."/>
            <person name="Mortensen U.H."/>
            <person name="Thrane U."/>
        </authorList>
    </citation>
    <scope>NUCLEOTIDE SEQUENCE [LARGE SCALE GENOMIC DNA]</scope>
    <source>
        <strain evidence="2 3">IBT 11181</strain>
    </source>
</reference>
<dbReference type="SMART" id="SM00829">
    <property type="entry name" value="PKS_ER"/>
    <property type="match status" value="1"/>
</dbReference>
<sequence>MKEWTTLLDGIKQLQLRTIPEPSGIELKDDEVLVKISRVALNHRDAKIINGDFGGSYKAPSNRIVPASDASGTIVRVGGAAAAAKWRKNDRVLSLMRPTHLTGPATTEAQAAGIGIPQPGVLTKYRVFQSSGLVAIPDYMSFEDASTLPTAATTAWMALNWDRGIGSPRRGKDTVVLILGTGGVAIAGLQQAKSLGLTVIITSSSDAKLERARQLGADYTINYKTITDWATEALRITAGKGADIIFETGGPATMAQSIQCVAAGGNICAIGVLSGVTDDVQQGQANGLNLIRKNAAIKGINVGPRDRMEEMIREVYQPQQLHAVIDRVFAFDEAREALQYLYSGSHFGKVIIQVE</sequence>
<dbReference type="InterPro" id="IPR052711">
    <property type="entry name" value="Zinc_ADH-like"/>
</dbReference>
<dbReference type="Pfam" id="PF08240">
    <property type="entry name" value="ADH_N"/>
    <property type="match status" value="1"/>
</dbReference>
<dbReference type="RefSeq" id="XP_020121959.1">
    <property type="nucleotide sequence ID" value="XM_020264324.1"/>
</dbReference>
<dbReference type="STRING" id="1441469.A0A225AWY5"/>
<protein>
    <recommendedName>
        <fullName evidence="1">Enoyl reductase (ER) domain-containing protein</fullName>
    </recommendedName>
</protein>
<evidence type="ECO:0000313" key="3">
    <source>
        <dbReference type="Proteomes" id="UP000214365"/>
    </source>
</evidence>
<feature type="domain" description="Enoyl reductase (ER)" evidence="1">
    <location>
        <begin position="10"/>
        <end position="352"/>
    </location>
</feature>
<dbReference type="PANTHER" id="PTHR45033">
    <property type="match status" value="1"/>
</dbReference>
<dbReference type="GeneID" id="31002053"/>
<dbReference type="Gene3D" id="3.90.180.10">
    <property type="entry name" value="Medium-chain alcohol dehydrogenases, catalytic domain"/>
    <property type="match status" value="1"/>
</dbReference>
<evidence type="ECO:0000313" key="2">
    <source>
        <dbReference type="EMBL" id="OKL61838.1"/>
    </source>
</evidence>
<dbReference type="EMBL" id="LFMY01000003">
    <property type="protein sequence ID" value="OKL61838.1"/>
    <property type="molecule type" value="Genomic_DNA"/>
</dbReference>
<organism evidence="2 3">
    <name type="scientific">Talaromyces atroroseus</name>
    <dbReference type="NCBI Taxonomy" id="1441469"/>
    <lineage>
        <taxon>Eukaryota</taxon>
        <taxon>Fungi</taxon>
        <taxon>Dikarya</taxon>
        <taxon>Ascomycota</taxon>
        <taxon>Pezizomycotina</taxon>
        <taxon>Eurotiomycetes</taxon>
        <taxon>Eurotiomycetidae</taxon>
        <taxon>Eurotiales</taxon>
        <taxon>Trichocomaceae</taxon>
        <taxon>Talaromyces</taxon>
        <taxon>Talaromyces sect. Trachyspermi</taxon>
    </lineage>
</organism>
<evidence type="ECO:0000259" key="1">
    <source>
        <dbReference type="SMART" id="SM00829"/>
    </source>
</evidence>
<proteinExistence type="predicted"/>
<dbReference type="Proteomes" id="UP000214365">
    <property type="component" value="Unassembled WGS sequence"/>
</dbReference>
<dbReference type="InterPro" id="IPR013154">
    <property type="entry name" value="ADH-like_N"/>
</dbReference>
<dbReference type="InterPro" id="IPR011032">
    <property type="entry name" value="GroES-like_sf"/>
</dbReference>
<dbReference type="InterPro" id="IPR020843">
    <property type="entry name" value="ER"/>
</dbReference>
<dbReference type="Gene3D" id="3.40.50.720">
    <property type="entry name" value="NAD(P)-binding Rossmann-like Domain"/>
    <property type="match status" value="1"/>
</dbReference>
<dbReference type="GO" id="GO:0016491">
    <property type="term" value="F:oxidoreductase activity"/>
    <property type="evidence" value="ECO:0007669"/>
    <property type="project" value="InterPro"/>
</dbReference>
<dbReference type="SUPFAM" id="SSF51735">
    <property type="entry name" value="NAD(P)-binding Rossmann-fold domains"/>
    <property type="match status" value="1"/>
</dbReference>
<gene>
    <name evidence="2" type="ORF">UA08_02298</name>
</gene>
<accession>A0A225AWY5</accession>
<dbReference type="CDD" id="cd08276">
    <property type="entry name" value="MDR7"/>
    <property type="match status" value="1"/>
</dbReference>
<dbReference type="Pfam" id="PF00107">
    <property type="entry name" value="ADH_zinc_N"/>
    <property type="match status" value="1"/>
</dbReference>